<keyword evidence="3" id="KW-1185">Reference proteome</keyword>
<evidence type="ECO:0000256" key="1">
    <source>
        <dbReference type="SAM" id="MobiDB-lite"/>
    </source>
</evidence>
<sequence length="97" mass="11313">MRESHGDALDIHGRTFKKNKPDRRDKLVSKEENDRTFSGCAKDIKRVTPKIPRPSSNLVITTAENRKEERPLRIKPSSVIKKKIHASRPYRQFQPLH</sequence>
<feature type="region of interest" description="Disordered" evidence="1">
    <location>
        <begin position="1"/>
        <end position="34"/>
    </location>
</feature>
<evidence type="ECO:0000313" key="2">
    <source>
        <dbReference type="EMBL" id="GFY46554.1"/>
    </source>
</evidence>
<dbReference type="EMBL" id="BMAV01005487">
    <property type="protein sequence ID" value="GFY46554.1"/>
    <property type="molecule type" value="Genomic_DNA"/>
</dbReference>
<protein>
    <submittedName>
        <fullName evidence="2">Uncharacterized protein</fullName>
    </submittedName>
</protein>
<dbReference type="Proteomes" id="UP000886998">
    <property type="component" value="Unassembled WGS sequence"/>
</dbReference>
<comment type="caution">
    <text evidence="2">The sequence shown here is derived from an EMBL/GenBank/DDBJ whole genome shotgun (WGS) entry which is preliminary data.</text>
</comment>
<feature type="compositionally biased region" description="Basic and acidic residues" evidence="1">
    <location>
        <begin position="22"/>
        <end position="34"/>
    </location>
</feature>
<proteinExistence type="predicted"/>
<accession>A0A8X6X455</accession>
<reference evidence="2" key="1">
    <citation type="submission" date="2020-08" db="EMBL/GenBank/DDBJ databases">
        <title>Multicomponent nature underlies the extraordinary mechanical properties of spider dragline silk.</title>
        <authorList>
            <person name="Kono N."/>
            <person name="Nakamura H."/>
            <person name="Mori M."/>
            <person name="Yoshida Y."/>
            <person name="Ohtoshi R."/>
            <person name="Malay A.D."/>
            <person name="Moran D.A.P."/>
            <person name="Tomita M."/>
            <person name="Numata K."/>
            <person name="Arakawa K."/>
        </authorList>
    </citation>
    <scope>NUCLEOTIDE SEQUENCE</scope>
</reference>
<organism evidence="2 3">
    <name type="scientific">Trichonephila inaurata madagascariensis</name>
    <dbReference type="NCBI Taxonomy" id="2747483"/>
    <lineage>
        <taxon>Eukaryota</taxon>
        <taxon>Metazoa</taxon>
        <taxon>Ecdysozoa</taxon>
        <taxon>Arthropoda</taxon>
        <taxon>Chelicerata</taxon>
        <taxon>Arachnida</taxon>
        <taxon>Araneae</taxon>
        <taxon>Araneomorphae</taxon>
        <taxon>Entelegynae</taxon>
        <taxon>Araneoidea</taxon>
        <taxon>Nephilidae</taxon>
        <taxon>Trichonephila</taxon>
        <taxon>Trichonephila inaurata</taxon>
    </lineage>
</organism>
<gene>
    <name evidence="2" type="ORF">TNIN_389591</name>
</gene>
<feature type="compositionally biased region" description="Basic and acidic residues" evidence="1">
    <location>
        <begin position="1"/>
        <end position="13"/>
    </location>
</feature>
<evidence type="ECO:0000313" key="3">
    <source>
        <dbReference type="Proteomes" id="UP000886998"/>
    </source>
</evidence>
<dbReference type="AlphaFoldDB" id="A0A8X6X455"/>
<name>A0A8X6X455_9ARAC</name>